<dbReference type="AlphaFoldDB" id="A0A803MXR1"/>
<keyword evidence="7" id="KW-1185">Reference proteome</keyword>
<dbReference type="InterPro" id="IPR003441">
    <property type="entry name" value="NAC-dom"/>
</dbReference>
<evidence type="ECO:0000256" key="4">
    <source>
        <dbReference type="ARBA" id="ARBA00023242"/>
    </source>
</evidence>
<dbReference type="InterPro" id="IPR036093">
    <property type="entry name" value="NAC_dom_sf"/>
</dbReference>
<keyword evidence="1" id="KW-0805">Transcription regulation</keyword>
<protein>
    <recommendedName>
        <fullName evidence="5">NAC domain-containing protein</fullName>
    </recommendedName>
</protein>
<keyword evidence="2" id="KW-0238">DNA-binding</keyword>
<reference evidence="6" key="1">
    <citation type="journal article" date="2017" name="Nature">
        <title>The genome of Chenopodium quinoa.</title>
        <authorList>
            <person name="Jarvis D.E."/>
            <person name="Ho Y.S."/>
            <person name="Lightfoot D.J."/>
            <person name="Schmoeckel S.M."/>
            <person name="Li B."/>
            <person name="Borm T.J.A."/>
            <person name="Ohyanagi H."/>
            <person name="Mineta K."/>
            <person name="Michell C.T."/>
            <person name="Saber N."/>
            <person name="Kharbatia N.M."/>
            <person name="Rupper R.R."/>
            <person name="Sharp A.R."/>
            <person name="Dally N."/>
            <person name="Boughton B.A."/>
            <person name="Woo Y.H."/>
            <person name="Gao G."/>
            <person name="Schijlen E.G.W.M."/>
            <person name="Guo X."/>
            <person name="Momin A.A."/>
            <person name="Negrao S."/>
            <person name="Al-Babili S."/>
            <person name="Gehring C."/>
            <person name="Roessner U."/>
            <person name="Jung C."/>
            <person name="Murphy K."/>
            <person name="Arold S.T."/>
            <person name="Gojobori T."/>
            <person name="van der Linden C.G."/>
            <person name="van Loo E.N."/>
            <person name="Jellen E.N."/>
            <person name="Maughan P.J."/>
            <person name="Tester M."/>
        </authorList>
    </citation>
    <scope>NUCLEOTIDE SEQUENCE [LARGE SCALE GENOMIC DNA]</scope>
    <source>
        <strain evidence="6">cv. PI 614886</strain>
    </source>
</reference>
<dbReference type="SUPFAM" id="SSF101941">
    <property type="entry name" value="NAC domain"/>
    <property type="match status" value="1"/>
</dbReference>
<name>A0A803MXR1_CHEQI</name>
<feature type="domain" description="NAC" evidence="5">
    <location>
        <begin position="2"/>
        <end position="151"/>
    </location>
</feature>
<dbReference type="PANTHER" id="PTHR31744">
    <property type="entry name" value="PROTEIN CUP-SHAPED COTYLEDON 2-RELATED"/>
    <property type="match status" value="1"/>
</dbReference>
<organism evidence="6 7">
    <name type="scientific">Chenopodium quinoa</name>
    <name type="common">Quinoa</name>
    <dbReference type="NCBI Taxonomy" id="63459"/>
    <lineage>
        <taxon>Eukaryota</taxon>
        <taxon>Viridiplantae</taxon>
        <taxon>Streptophyta</taxon>
        <taxon>Embryophyta</taxon>
        <taxon>Tracheophyta</taxon>
        <taxon>Spermatophyta</taxon>
        <taxon>Magnoliopsida</taxon>
        <taxon>eudicotyledons</taxon>
        <taxon>Gunneridae</taxon>
        <taxon>Pentapetalae</taxon>
        <taxon>Caryophyllales</taxon>
        <taxon>Chenopodiaceae</taxon>
        <taxon>Chenopodioideae</taxon>
        <taxon>Atripliceae</taxon>
        <taxon>Chenopodium</taxon>
    </lineage>
</organism>
<evidence type="ECO:0000256" key="2">
    <source>
        <dbReference type="ARBA" id="ARBA00023125"/>
    </source>
</evidence>
<dbReference type="Proteomes" id="UP000596660">
    <property type="component" value="Unplaced"/>
</dbReference>
<evidence type="ECO:0000256" key="3">
    <source>
        <dbReference type="ARBA" id="ARBA00023163"/>
    </source>
</evidence>
<keyword evidence="3" id="KW-0804">Transcription</keyword>
<evidence type="ECO:0000313" key="6">
    <source>
        <dbReference type="EnsemblPlants" id="AUR62036991-RA:cds"/>
    </source>
</evidence>
<keyword evidence="4" id="KW-0539">Nucleus</keyword>
<reference evidence="6" key="2">
    <citation type="submission" date="2021-03" db="UniProtKB">
        <authorList>
            <consortium name="EnsemblPlants"/>
        </authorList>
    </citation>
    <scope>IDENTIFICATION</scope>
</reference>
<dbReference type="Gramene" id="AUR62036991-RA">
    <property type="protein sequence ID" value="AUR62036991-RA:cds"/>
    <property type="gene ID" value="AUR62036991"/>
</dbReference>
<dbReference type="GO" id="GO:0003677">
    <property type="term" value="F:DNA binding"/>
    <property type="evidence" value="ECO:0007669"/>
    <property type="project" value="UniProtKB-KW"/>
</dbReference>
<dbReference type="EnsemblPlants" id="AUR62036991-RA">
    <property type="protein sequence ID" value="AUR62036991-RA:cds"/>
    <property type="gene ID" value="AUR62036991"/>
</dbReference>
<proteinExistence type="predicted"/>
<dbReference type="GO" id="GO:0006355">
    <property type="term" value="P:regulation of DNA-templated transcription"/>
    <property type="evidence" value="ECO:0007669"/>
    <property type="project" value="InterPro"/>
</dbReference>
<dbReference type="PANTHER" id="PTHR31744:SF220">
    <property type="entry name" value="LOW QUALITY PROTEIN: NAC DOMAIN-CONTAINING PROTEIN 90-LIKE"/>
    <property type="match status" value="1"/>
</dbReference>
<sequence>MEAPGFRFYPTEEELISFYLQQKLQGRATQDIDGVIPVVYIYDYNPWDLPQLSGERCRNDPQLQEWFFFIPKQEREANGGRPNRLTTLGYWKATGSPSYVYSSNKIIGIKRTMVFYRGRARSRSGSKTDWKMNEYIAIDDQSSSSTNPVPS</sequence>
<evidence type="ECO:0000313" key="7">
    <source>
        <dbReference type="Proteomes" id="UP000596660"/>
    </source>
</evidence>
<dbReference type="OMA" id="CIRIWIW"/>
<evidence type="ECO:0000256" key="1">
    <source>
        <dbReference type="ARBA" id="ARBA00023015"/>
    </source>
</evidence>
<accession>A0A803MXR1</accession>
<dbReference type="Pfam" id="PF02365">
    <property type="entry name" value="NAM"/>
    <property type="match status" value="1"/>
</dbReference>
<evidence type="ECO:0000259" key="5">
    <source>
        <dbReference type="PROSITE" id="PS51005"/>
    </source>
</evidence>
<dbReference type="PROSITE" id="PS51005">
    <property type="entry name" value="NAC"/>
    <property type="match status" value="1"/>
</dbReference>
<dbReference type="Gene3D" id="2.170.150.80">
    <property type="entry name" value="NAC domain"/>
    <property type="match status" value="1"/>
</dbReference>